<protein>
    <recommendedName>
        <fullName evidence="4">Metal-binding protein</fullName>
    </recommendedName>
</protein>
<keyword evidence="3" id="KW-1185">Reference proteome</keyword>
<organism evidence="2 3">
    <name type="scientific">Solimonas fluminis</name>
    <dbReference type="NCBI Taxonomy" id="2086571"/>
    <lineage>
        <taxon>Bacteria</taxon>
        <taxon>Pseudomonadati</taxon>
        <taxon>Pseudomonadota</taxon>
        <taxon>Gammaproteobacteria</taxon>
        <taxon>Nevskiales</taxon>
        <taxon>Nevskiaceae</taxon>
        <taxon>Solimonas</taxon>
    </lineage>
</organism>
<evidence type="ECO:0000256" key="1">
    <source>
        <dbReference type="SAM" id="Phobius"/>
    </source>
</evidence>
<evidence type="ECO:0008006" key="4">
    <source>
        <dbReference type="Google" id="ProtNLM"/>
    </source>
</evidence>
<dbReference type="Proteomes" id="UP000238220">
    <property type="component" value="Unassembled WGS sequence"/>
</dbReference>
<gene>
    <name evidence="2" type="ORF">C3942_17975</name>
</gene>
<dbReference type="RefSeq" id="WP_104231854.1">
    <property type="nucleotide sequence ID" value="NZ_PSNW01000012.1"/>
</dbReference>
<evidence type="ECO:0000313" key="3">
    <source>
        <dbReference type="Proteomes" id="UP000238220"/>
    </source>
</evidence>
<feature type="transmembrane region" description="Helical" evidence="1">
    <location>
        <begin position="208"/>
        <end position="234"/>
    </location>
</feature>
<accession>A0A2S5TC05</accession>
<feature type="transmembrane region" description="Helical" evidence="1">
    <location>
        <begin position="246"/>
        <end position="263"/>
    </location>
</feature>
<feature type="transmembrane region" description="Helical" evidence="1">
    <location>
        <begin position="112"/>
        <end position="134"/>
    </location>
</feature>
<feature type="transmembrane region" description="Helical" evidence="1">
    <location>
        <begin position="64"/>
        <end position="92"/>
    </location>
</feature>
<keyword evidence="1" id="KW-1133">Transmembrane helix</keyword>
<keyword evidence="1" id="KW-0472">Membrane</keyword>
<feature type="transmembrane region" description="Helical" evidence="1">
    <location>
        <begin position="20"/>
        <end position="39"/>
    </location>
</feature>
<name>A0A2S5TC05_9GAMM</name>
<proteinExistence type="predicted"/>
<feature type="transmembrane region" description="Helical" evidence="1">
    <location>
        <begin position="146"/>
        <end position="163"/>
    </location>
</feature>
<dbReference type="InterPro" id="IPR018688">
    <property type="entry name" value="PpoB2-like"/>
</dbReference>
<sequence length="264" mass="28180">MQASPAVDSPLEVLLKRDRVIVLAGLAGASALCWLYLALASRDMYGAMDGLSAWMMTAEWDLRYALLIFGMWVVMMIGMMLPSAAPTILLYVRILRGSDPAGAPLARAYAFMGGYLLAWAAFSLLATLLQGLLARAALLSPMMDSAHAPFSAALLFVAALYQLTPLKQTCLDSCRSPAEFLTRHWRPGLGGALRLGAHHGLYCVGCCWALMLLLFAGGVMSLLWIGGITLYVLAEKLAPLGARGSRYSGVLLLLGGAWLLLGAG</sequence>
<reference evidence="2 3" key="1">
    <citation type="submission" date="2018-02" db="EMBL/GenBank/DDBJ databases">
        <title>Genome sequencing of Solimonas sp. HR-BB.</title>
        <authorList>
            <person name="Lee Y."/>
            <person name="Jeon C.O."/>
        </authorList>
    </citation>
    <scope>NUCLEOTIDE SEQUENCE [LARGE SCALE GENOMIC DNA]</scope>
    <source>
        <strain evidence="2 3">HR-BB</strain>
    </source>
</reference>
<evidence type="ECO:0000313" key="2">
    <source>
        <dbReference type="EMBL" id="PPE72539.1"/>
    </source>
</evidence>
<dbReference type="EMBL" id="PSNW01000012">
    <property type="protein sequence ID" value="PPE72539.1"/>
    <property type="molecule type" value="Genomic_DNA"/>
</dbReference>
<dbReference type="Pfam" id="PF09948">
    <property type="entry name" value="PpoB2"/>
    <property type="match status" value="1"/>
</dbReference>
<comment type="caution">
    <text evidence="2">The sequence shown here is derived from an EMBL/GenBank/DDBJ whole genome shotgun (WGS) entry which is preliminary data.</text>
</comment>
<keyword evidence="1" id="KW-0812">Transmembrane</keyword>
<dbReference type="OrthoDB" id="980055at2"/>
<dbReference type="AlphaFoldDB" id="A0A2S5TC05"/>